<keyword evidence="1" id="KW-0863">Zinc-finger</keyword>
<dbReference type="InterPro" id="IPR039327">
    <property type="entry name" value="CON7-like"/>
</dbReference>
<dbReference type="EMBL" id="KZ819294">
    <property type="protein sequence ID" value="PWN97689.1"/>
    <property type="molecule type" value="Genomic_DNA"/>
</dbReference>
<proteinExistence type="predicted"/>
<feature type="region of interest" description="Disordered" evidence="2">
    <location>
        <begin position="67"/>
        <end position="235"/>
    </location>
</feature>
<dbReference type="PANTHER" id="PTHR36167:SF3">
    <property type="entry name" value="C2H2 FINGER DOMAIN TRANSCRIPTION FACTOR (EUROFUNG)-RELATED"/>
    <property type="match status" value="1"/>
</dbReference>
<feature type="domain" description="C2H2-type" evidence="3">
    <location>
        <begin position="392"/>
        <end position="423"/>
    </location>
</feature>
<evidence type="ECO:0000259" key="3">
    <source>
        <dbReference type="PROSITE" id="PS50157"/>
    </source>
</evidence>
<reference evidence="4 5" key="1">
    <citation type="journal article" date="2018" name="Mol. Biol. Evol.">
        <title>Broad Genomic Sampling Reveals a Smut Pathogenic Ancestry of the Fungal Clade Ustilaginomycotina.</title>
        <authorList>
            <person name="Kijpornyongpan T."/>
            <person name="Mondo S.J."/>
            <person name="Barry K."/>
            <person name="Sandor L."/>
            <person name="Lee J."/>
            <person name="Lipzen A."/>
            <person name="Pangilinan J."/>
            <person name="LaButti K."/>
            <person name="Hainaut M."/>
            <person name="Henrissat B."/>
            <person name="Grigoriev I.V."/>
            <person name="Spatafora J.W."/>
            <person name="Aime M.C."/>
        </authorList>
    </citation>
    <scope>NUCLEOTIDE SEQUENCE [LARGE SCALE GENOMIC DNA]</scope>
    <source>
        <strain evidence="4 5">MCA 4186</strain>
    </source>
</reference>
<dbReference type="OrthoDB" id="1939603at2759"/>
<feature type="compositionally biased region" description="Basic and acidic residues" evidence="2">
    <location>
        <begin position="423"/>
        <end position="456"/>
    </location>
</feature>
<evidence type="ECO:0000313" key="5">
    <source>
        <dbReference type="Proteomes" id="UP000245946"/>
    </source>
</evidence>
<sequence length="563" mass="57634">MARNMNQQQRRSIPGRRDASPHSDGLAAMGADAGASVALGGPAPLGYASYEAGGPLDSTLHNYASNGAQQQQQQHGGAHTDYSSAQSLSAHGSSPGGASPHAPQASFYNAPGAGPTGNYGGVEDAHQAPVRGHHLPPLSEALHSSNDAAQGHDDSHRFAHNVGPGGPAYDDQHFLDAHMMHPPANSNSGAGVHDYSNGAAASGATHFQQPSNGAASSAGMMTPPPGSSHGAGSSHGGYQSYYAPPAHMMHRASISGPVMSHYPTHPSVGGATSALAGHSGIGAPPAAGDFAAWGNASGSARPHTADGMFGGQFGLGAPQWPGALPTGGGYSMRGPRASISSMSSMTEQSPSSIGSKTFSYMAGADDIGGGPGGGSGAKKRPRRRYDEIERLYPCSFPGCAKSYGTLNHLNAHVAMQKHGQKRAPGEFKEMRKQWRKGKREEEQRRQSHGGSDDHMGHRGSISSSYGGTPGPVAHGYPSAGSMSGYVPPMGMPSQIPRYSLQHGSAGGNFSAMQPPSHYPAQSAPLDPNGRPYSSAGAPPQVQQQHQGAPSGLGAYLMAHRGSI</sequence>
<accession>A0A316Z7W6</accession>
<keyword evidence="5" id="KW-1185">Reference proteome</keyword>
<feature type="compositionally biased region" description="Low complexity" evidence="2">
    <location>
        <begin position="67"/>
        <end position="103"/>
    </location>
</feature>
<evidence type="ECO:0000256" key="2">
    <source>
        <dbReference type="SAM" id="MobiDB-lite"/>
    </source>
</evidence>
<dbReference type="GO" id="GO:0006355">
    <property type="term" value="P:regulation of DNA-templated transcription"/>
    <property type="evidence" value="ECO:0007669"/>
    <property type="project" value="InterPro"/>
</dbReference>
<keyword evidence="1" id="KW-0479">Metal-binding</keyword>
<organism evidence="4 5">
    <name type="scientific">Tilletiopsis washingtonensis</name>
    <dbReference type="NCBI Taxonomy" id="58919"/>
    <lineage>
        <taxon>Eukaryota</taxon>
        <taxon>Fungi</taxon>
        <taxon>Dikarya</taxon>
        <taxon>Basidiomycota</taxon>
        <taxon>Ustilaginomycotina</taxon>
        <taxon>Exobasidiomycetes</taxon>
        <taxon>Entylomatales</taxon>
        <taxon>Entylomatales incertae sedis</taxon>
        <taxon>Tilletiopsis</taxon>
    </lineage>
</organism>
<keyword evidence="1" id="KW-0862">Zinc</keyword>
<dbReference type="PROSITE" id="PS00028">
    <property type="entry name" value="ZINC_FINGER_C2H2_1"/>
    <property type="match status" value="1"/>
</dbReference>
<dbReference type="STRING" id="58919.A0A316Z7W6"/>
<evidence type="ECO:0000256" key="1">
    <source>
        <dbReference type="PROSITE-ProRule" id="PRU00042"/>
    </source>
</evidence>
<feature type="region of interest" description="Disordered" evidence="2">
    <location>
        <begin position="363"/>
        <end position="382"/>
    </location>
</feature>
<feature type="compositionally biased region" description="Gly residues" evidence="2">
    <location>
        <begin position="366"/>
        <end position="376"/>
    </location>
</feature>
<gene>
    <name evidence="4" type="ORF">FA09DRAFT_325689</name>
</gene>
<dbReference type="Proteomes" id="UP000245946">
    <property type="component" value="Unassembled WGS sequence"/>
</dbReference>
<feature type="region of interest" description="Disordered" evidence="2">
    <location>
        <begin position="1"/>
        <end position="28"/>
    </location>
</feature>
<name>A0A316Z7W6_9BASI</name>
<dbReference type="InterPro" id="IPR013087">
    <property type="entry name" value="Znf_C2H2_type"/>
</dbReference>
<feature type="compositionally biased region" description="Polar residues" evidence="2">
    <location>
        <begin position="205"/>
        <end position="215"/>
    </location>
</feature>
<feature type="region of interest" description="Disordered" evidence="2">
    <location>
        <begin position="500"/>
        <end position="549"/>
    </location>
</feature>
<dbReference type="GeneID" id="37268721"/>
<dbReference type="GO" id="GO:0008270">
    <property type="term" value="F:zinc ion binding"/>
    <property type="evidence" value="ECO:0007669"/>
    <property type="project" value="UniProtKB-KW"/>
</dbReference>
<feature type="compositionally biased region" description="Basic and acidic residues" evidence="2">
    <location>
        <begin position="170"/>
        <end position="179"/>
    </location>
</feature>
<dbReference type="Gene3D" id="3.30.160.60">
    <property type="entry name" value="Classic Zinc Finger"/>
    <property type="match status" value="1"/>
</dbReference>
<dbReference type="AlphaFoldDB" id="A0A316Z7W6"/>
<protein>
    <recommendedName>
        <fullName evidence="3">C2H2-type domain-containing protein</fullName>
    </recommendedName>
</protein>
<dbReference type="PANTHER" id="PTHR36167">
    <property type="entry name" value="C2H2 FINGER DOMAIN TRANSCRIPTION FACTOR (EUROFUNG)-RELATED"/>
    <property type="match status" value="1"/>
</dbReference>
<evidence type="ECO:0000313" key="4">
    <source>
        <dbReference type="EMBL" id="PWN97689.1"/>
    </source>
</evidence>
<feature type="region of interest" description="Disordered" evidence="2">
    <location>
        <begin position="416"/>
        <end position="475"/>
    </location>
</feature>
<dbReference type="PROSITE" id="PS50157">
    <property type="entry name" value="ZINC_FINGER_C2H2_2"/>
    <property type="match status" value="1"/>
</dbReference>
<dbReference type="RefSeq" id="XP_025597968.1">
    <property type="nucleotide sequence ID" value="XM_025741177.1"/>
</dbReference>
<feature type="compositionally biased region" description="Polar residues" evidence="2">
    <location>
        <begin position="1"/>
        <end position="11"/>
    </location>
</feature>